<dbReference type="CDD" id="cd06222">
    <property type="entry name" value="RNase_H_like"/>
    <property type="match status" value="1"/>
</dbReference>
<proteinExistence type="predicted"/>
<protein>
    <recommendedName>
        <fullName evidence="1">RNase H type-1 domain-containing protein</fullName>
    </recommendedName>
</protein>
<dbReference type="Gramene" id="evm.model.10.1918">
    <property type="protein sequence ID" value="cds.evm.model.10.1918"/>
    <property type="gene ID" value="evm.TU.10.1918"/>
</dbReference>
<dbReference type="PANTHER" id="PTHR33116">
    <property type="entry name" value="REVERSE TRANSCRIPTASE ZINC-BINDING DOMAIN-CONTAINING PROTEIN-RELATED-RELATED"/>
    <property type="match status" value="1"/>
</dbReference>
<evidence type="ECO:0000313" key="3">
    <source>
        <dbReference type="Proteomes" id="UP000596661"/>
    </source>
</evidence>
<sequence>MEARGPSIRPRHREEVKRRLGLRSHEEMRPSIGANGADRDGEILDDVLSDRDASLVLKFLISNTSHSSCFWAKERSMLDDLYGQASSQRVNFEKSSVLFSSNTEVVVRDSICGQLGIYEADDNTTYLGLPNIMGRKKTAILGFLKEKLQKCTQGWEGRLLSCARKEVLLKTVAYATPSYAMSVFLLLLETCKALEDPYVHSDHPGLQDKTVHSLFRLDGKVCQEAEESTFHALVGCSFARASWNRSLVSICIWSADSLFGCRFQALSARINSQALEAAMVAWSIWKDRNDVVWQQKSPTAASMVLSARSFLNQFRFAQSRTTRGCLARNHAGQVLEAFTTSMEEIVRPEIAEIIGIKEALSWIQHHNWQNVLLETDSLVCVQPIQSELHMPSKFGLLVNDCRIILSSLSHVAIQFVERSVNKVPHCLTRSSCFSQVVLFGIIS</sequence>
<dbReference type="EnsemblPlants" id="evm.model.10.1918">
    <property type="protein sequence ID" value="cds.evm.model.10.1918"/>
    <property type="gene ID" value="evm.TU.10.1918"/>
</dbReference>
<evidence type="ECO:0000259" key="1">
    <source>
        <dbReference type="Pfam" id="PF13456"/>
    </source>
</evidence>
<dbReference type="AlphaFoldDB" id="A0A803QLB5"/>
<dbReference type="GO" id="GO:0003676">
    <property type="term" value="F:nucleic acid binding"/>
    <property type="evidence" value="ECO:0007669"/>
    <property type="project" value="InterPro"/>
</dbReference>
<evidence type="ECO:0000313" key="2">
    <source>
        <dbReference type="EnsemblPlants" id="cds.evm.model.10.1918"/>
    </source>
</evidence>
<dbReference type="InterPro" id="IPR044730">
    <property type="entry name" value="RNase_H-like_dom_plant"/>
</dbReference>
<dbReference type="Pfam" id="PF13456">
    <property type="entry name" value="RVT_3"/>
    <property type="match status" value="1"/>
</dbReference>
<dbReference type="Proteomes" id="UP000596661">
    <property type="component" value="Unassembled WGS sequence"/>
</dbReference>
<keyword evidence="3" id="KW-1185">Reference proteome</keyword>
<dbReference type="InterPro" id="IPR002156">
    <property type="entry name" value="RNaseH_domain"/>
</dbReference>
<reference evidence="2" key="1">
    <citation type="submission" date="2021-03" db="UniProtKB">
        <authorList>
            <consortium name="EnsemblPlants"/>
        </authorList>
    </citation>
    <scope>IDENTIFICATION</scope>
</reference>
<dbReference type="GO" id="GO:0004523">
    <property type="term" value="F:RNA-DNA hybrid ribonuclease activity"/>
    <property type="evidence" value="ECO:0007669"/>
    <property type="project" value="InterPro"/>
</dbReference>
<dbReference type="InterPro" id="IPR036397">
    <property type="entry name" value="RNaseH_sf"/>
</dbReference>
<dbReference type="EMBL" id="UZAU01000821">
    <property type="status" value="NOT_ANNOTATED_CDS"/>
    <property type="molecule type" value="Genomic_DNA"/>
</dbReference>
<accession>A0A803QLB5</accession>
<dbReference type="PANTHER" id="PTHR33116:SF86">
    <property type="entry name" value="REVERSE TRANSCRIPTASE DOMAIN-CONTAINING PROTEIN"/>
    <property type="match status" value="1"/>
</dbReference>
<feature type="domain" description="RNase H type-1" evidence="1">
    <location>
        <begin position="316"/>
        <end position="429"/>
    </location>
</feature>
<dbReference type="Gene3D" id="3.30.420.10">
    <property type="entry name" value="Ribonuclease H-like superfamily/Ribonuclease H"/>
    <property type="match status" value="1"/>
</dbReference>
<name>A0A803QLB5_CANSA</name>
<organism evidence="2 3">
    <name type="scientific">Cannabis sativa</name>
    <name type="common">Hemp</name>
    <name type="synonym">Marijuana</name>
    <dbReference type="NCBI Taxonomy" id="3483"/>
    <lineage>
        <taxon>Eukaryota</taxon>
        <taxon>Viridiplantae</taxon>
        <taxon>Streptophyta</taxon>
        <taxon>Embryophyta</taxon>
        <taxon>Tracheophyta</taxon>
        <taxon>Spermatophyta</taxon>
        <taxon>Magnoliopsida</taxon>
        <taxon>eudicotyledons</taxon>
        <taxon>Gunneridae</taxon>
        <taxon>Pentapetalae</taxon>
        <taxon>rosids</taxon>
        <taxon>fabids</taxon>
        <taxon>Rosales</taxon>
        <taxon>Cannabaceae</taxon>
        <taxon>Cannabis</taxon>
    </lineage>
</organism>